<protein>
    <submittedName>
        <fullName evidence="1">Uncharacterized protein</fullName>
    </submittedName>
</protein>
<gene>
    <name evidence="1" type="ORF">Xbed_00413</name>
</gene>
<name>A0A1Y2SRA7_9GAMM</name>
<proteinExistence type="predicted"/>
<dbReference type="InterPro" id="IPR036237">
    <property type="entry name" value="Xyl_isomerase-like_sf"/>
</dbReference>
<evidence type="ECO:0000313" key="2">
    <source>
        <dbReference type="Proteomes" id="UP000194204"/>
    </source>
</evidence>
<dbReference type="Proteomes" id="UP000194204">
    <property type="component" value="Unassembled WGS sequence"/>
</dbReference>
<evidence type="ECO:0000313" key="1">
    <source>
        <dbReference type="EMBL" id="OTA21663.1"/>
    </source>
</evidence>
<dbReference type="AlphaFoldDB" id="A0A1Y2SRA7"/>
<dbReference type="InterPro" id="IPR007801">
    <property type="entry name" value="MbnB/TglH/ChrH"/>
</dbReference>
<dbReference type="STRING" id="40578.Xbed_00413"/>
<dbReference type="SUPFAM" id="SSF51658">
    <property type="entry name" value="Xylose isomerase-like"/>
    <property type="match status" value="1"/>
</dbReference>
<comment type="caution">
    <text evidence="1">The sequence shown here is derived from an EMBL/GenBank/DDBJ whole genome shotgun (WGS) entry which is preliminary data.</text>
</comment>
<dbReference type="RefSeq" id="WP_167371856.1">
    <property type="nucleotide sequence ID" value="NZ_CAWNHF010000112.1"/>
</dbReference>
<sequence>MKIGVNWSGQRELPVLIEILEKNHVDFIEIMIDNFLNTNPDSILKILNGRRCAFHIMNSQFLHRSEIHLYEIAKLVRKLAKVLNPIYVSDHIGLFFIENQATSQMLEVNYERHFNWVSNKITLWQSMLDTSLFLENYPSVILQENYQSSFYHRLINETNCQLLFDISNAVVAEKNGNELKENWFPLLSNTRHYHIAGFEPCTIGNFFRDTHNTCIDLESEKFLEQIIQSNNIETISVERDDNFNISDWSQDIKSVSRYFHA</sequence>
<dbReference type="Pfam" id="PF05114">
    <property type="entry name" value="MbnB_TglH_ChrH"/>
    <property type="match status" value="1"/>
</dbReference>
<dbReference type="EMBL" id="MUBK01000002">
    <property type="protein sequence ID" value="OTA21663.1"/>
    <property type="molecule type" value="Genomic_DNA"/>
</dbReference>
<reference evidence="1 2" key="1">
    <citation type="submission" date="2017-01" db="EMBL/GenBank/DDBJ databases">
        <title>Deconstructing symbiosis and pathogenesis requirements using a combined genomic-metabolomic approach.</title>
        <authorList>
            <person name="Tobias N.J."/>
            <person name="Wolff H."/>
            <person name="Djahanschiri B."/>
            <person name="Ebersberger I."/>
            <person name="Bode H.B."/>
        </authorList>
    </citation>
    <scope>NUCLEOTIDE SEQUENCE [LARGE SCALE GENOMIC DNA]</scope>
    <source>
        <strain evidence="1 2">DSM 4764</strain>
    </source>
</reference>
<organism evidence="1 2">
    <name type="scientific">Xenorhabdus beddingii</name>
    <dbReference type="NCBI Taxonomy" id="40578"/>
    <lineage>
        <taxon>Bacteria</taxon>
        <taxon>Pseudomonadati</taxon>
        <taxon>Pseudomonadota</taxon>
        <taxon>Gammaproteobacteria</taxon>
        <taxon>Enterobacterales</taxon>
        <taxon>Morganellaceae</taxon>
        <taxon>Xenorhabdus</taxon>
    </lineage>
</organism>
<keyword evidence="2" id="KW-1185">Reference proteome</keyword>
<accession>A0A1Y2SRA7</accession>
<dbReference type="Gene3D" id="3.20.20.150">
    <property type="entry name" value="Divalent-metal-dependent TIM barrel enzymes"/>
    <property type="match status" value="1"/>
</dbReference>